<dbReference type="Proteomes" id="UP000553193">
    <property type="component" value="Unassembled WGS sequence"/>
</dbReference>
<reference evidence="1 2" key="1">
    <citation type="submission" date="2020-08" db="EMBL/GenBank/DDBJ databases">
        <title>Genomic Encyclopedia of Type Strains, Phase IV (KMG-IV): sequencing the most valuable type-strain genomes for metagenomic binning, comparative biology and taxonomic classification.</title>
        <authorList>
            <person name="Goeker M."/>
        </authorList>
    </citation>
    <scope>NUCLEOTIDE SEQUENCE [LARGE SCALE GENOMIC DNA]</scope>
    <source>
        <strain evidence="1 2">DSM 19979</strain>
    </source>
</reference>
<name>A0A840A978_9PROT</name>
<evidence type="ECO:0000313" key="2">
    <source>
        <dbReference type="Proteomes" id="UP000553193"/>
    </source>
</evidence>
<protein>
    <submittedName>
        <fullName evidence="1">Uncharacterized protein</fullName>
    </submittedName>
</protein>
<evidence type="ECO:0000313" key="1">
    <source>
        <dbReference type="EMBL" id="MBB3896874.1"/>
    </source>
</evidence>
<organism evidence="1 2">
    <name type="scientific">Roseococcus suduntuyensis</name>
    <dbReference type="NCBI Taxonomy" id="455361"/>
    <lineage>
        <taxon>Bacteria</taxon>
        <taxon>Pseudomonadati</taxon>
        <taxon>Pseudomonadota</taxon>
        <taxon>Alphaproteobacteria</taxon>
        <taxon>Acetobacterales</taxon>
        <taxon>Roseomonadaceae</taxon>
        <taxon>Roseococcus</taxon>
    </lineage>
</organism>
<dbReference type="AlphaFoldDB" id="A0A840A978"/>
<gene>
    <name evidence="1" type="ORF">GGQ83_000300</name>
</gene>
<sequence>MAPPLLAPPSRGHAEIAAHVATRPTLFRWDANPLVFVLDFPDLASQGAAMNRAAALIEKARTPRDRVLDDTALAAAIAADRNTPDDYYFGHNYRASDLARMFALAERDGIALNPQEEWLREQVALVRSLAPGRDAAILTVPGLGPEVTPALRAAILRHELAHGQFFTLPMFAAHVMTVWHRGMTEQERAAIRAFLGREGYDTAQEEMMANEAMAYILHTPDREVFDPVRELGWDEAQVARIRALFAEGAPPEP</sequence>
<comment type="caution">
    <text evidence="1">The sequence shown here is derived from an EMBL/GenBank/DDBJ whole genome shotgun (WGS) entry which is preliminary data.</text>
</comment>
<dbReference type="RefSeq" id="WP_184381828.1">
    <property type="nucleotide sequence ID" value="NZ_JACIDJ010000001.1"/>
</dbReference>
<keyword evidence="2" id="KW-1185">Reference proteome</keyword>
<dbReference type="EMBL" id="JACIDJ010000001">
    <property type="protein sequence ID" value="MBB3896874.1"/>
    <property type="molecule type" value="Genomic_DNA"/>
</dbReference>
<proteinExistence type="predicted"/>
<accession>A0A840A978</accession>